<dbReference type="EMBL" id="KV429054">
    <property type="protein sequence ID" value="KZT69942.1"/>
    <property type="molecule type" value="Genomic_DNA"/>
</dbReference>
<feature type="domain" description="Peptidase C14 caspase" evidence="5">
    <location>
        <begin position="8"/>
        <end position="311"/>
    </location>
</feature>
<feature type="region of interest" description="Disordered" evidence="4">
    <location>
        <begin position="183"/>
        <end position="214"/>
    </location>
</feature>
<comment type="similarity">
    <text evidence="1">Belongs to the peptidase C14B family.</text>
</comment>
<dbReference type="InterPro" id="IPR050452">
    <property type="entry name" value="Metacaspase"/>
</dbReference>
<proteinExistence type="inferred from homology"/>
<dbReference type="PANTHER" id="PTHR48104">
    <property type="entry name" value="METACASPASE-4"/>
    <property type="match status" value="1"/>
</dbReference>
<keyword evidence="2" id="KW-0053">Apoptosis</keyword>
<evidence type="ECO:0000256" key="1">
    <source>
        <dbReference type="ARBA" id="ARBA00009005"/>
    </source>
</evidence>
<protein>
    <submittedName>
        <fullName evidence="6">Peptidase C14</fullName>
    </submittedName>
</protein>
<dbReference type="Pfam" id="PF00656">
    <property type="entry name" value="Peptidase_C14"/>
    <property type="match status" value="1"/>
</dbReference>
<keyword evidence="3" id="KW-0378">Hydrolase</keyword>
<dbReference type="AlphaFoldDB" id="A0A165QUD9"/>
<dbReference type="Gene3D" id="3.40.50.12660">
    <property type="match status" value="1"/>
</dbReference>
<dbReference type="OrthoDB" id="3223806at2759"/>
<gene>
    <name evidence="6" type="ORF">DAEQUDRAFT_756613</name>
</gene>
<reference evidence="6 7" key="1">
    <citation type="journal article" date="2016" name="Mol. Biol. Evol.">
        <title>Comparative Genomics of Early-Diverging Mushroom-Forming Fungi Provides Insights into the Origins of Lignocellulose Decay Capabilities.</title>
        <authorList>
            <person name="Nagy L.G."/>
            <person name="Riley R."/>
            <person name="Tritt A."/>
            <person name="Adam C."/>
            <person name="Daum C."/>
            <person name="Floudas D."/>
            <person name="Sun H."/>
            <person name="Yadav J.S."/>
            <person name="Pangilinan J."/>
            <person name="Larsson K.H."/>
            <person name="Matsuura K."/>
            <person name="Barry K."/>
            <person name="Labutti K."/>
            <person name="Kuo R."/>
            <person name="Ohm R.A."/>
            <person name="Bhattacharya S.S."/>
            <person name="Shirouzu T."/>
            <person name="Yoshinaga Y."/>
            <person name="Martin F.M."/>
            <person name="Grigoriev I.V."/>
            <person name="Hibbett D.S."/>
        </authorList>
    </citation>
    <scope>NUCLEOTIDE SEQUENCE [LARGE SCALE GENOMIC DNA]</scope>
    <source>
        <strain evidence="6 7">L-15889</strain>
    </source>
</reference>
<keyword evidence="7" id="KW-1185">Reference proteome</keyword>
<dbReference type="GO" id="GO:0006915">
    <property type="term" value="P:apoptotic process"/>
    <property type="evidence" value="ECO:0007669"/>
    <property type="project" value="UniProtKB-KW"/>
</dbReference>
<dbReference type="PANTHER" id="PTHR48104:SF30">
    <property type="entry name" value="METACASPASE-1"/>
    <property type="match status" value="1"/>
</dbReference>
<dbReference type="GO" id="GO:0005737">
    <property type="term" value="C:cytoplasm"/>
    <property type="evidence" value="ECO:0007669"/>
    <property type="project" value="TreeGrafter"/>
</dbReference>
<sequence>MPGLTKPRRRALSIAIRYSRLGKSHILPGTHHDPDLLTHILTEYMHFKKEDIVILMDDKHGYRQPTYANILDEMHKLLEDAQPGDHFVFHFAGHGDQILNENGTEEDGKDESENHILIEYSRLLHSRRLTTVIWPVDVELNSDGTAGSKYIVDDTIHDILVDNTPPEAHLMMVFDCCHSGTAADLPNSSTKRPPPKSVRMRSRTHDEQADELELEKHEHSIPMPDVTSWAACADDEVASGNRKGGIFLRSFYEALRANRDATRGELLQDITQRIKNKVKGHNDRLAAKRREHEATHSLEFRGGCQRVDDDAPAQSPELCSSISTDENYHMHIIDEDYD</sequence>
<keyword evidence="3" id="KW-0645">Protease</keyword>
<name>A0A165QUD9_9APHY</name>
<evidence type="ECO:0000313" key="7">
    <source>
        <dbReference type="Proteomes" id="UP000076727"/>
    </source>
</evidence>
<dbReference type="Proteomes" id="UP000076727">
    <property type="component" value="Unassembled WGS sequence"/>
</dbReference>
<keyword evidence="3" id="KW-0788">Thiol protease</keyword>
<evidence type="ECO:0000259" key="5">
    <source>
        <dbReference type="Pfam" id="PF00656"/>
    </source>
</evidence>
<organism evidence="6 7">
    <name type="scientific">Daedalea quercina L-15889</name>
    <dbReference type="NCBI Taxonomy" id="1314783"/>
    <lineage>
        <taxon>Eukaryota</taxon>
        <taxon>Fungi</taxon>
        <taxon>Dikarya</taxon>
        <taxon>Basidiomycota</taxon>
        <taxon>Agaricomycotina</taxon>
        <taxon>Agaricomycetes</taxon>
        <taxon>Polyporales</taxon>
        <taxon>Fomitopsis</taxon>
    </lineage>
</organism>
<dbReference type="InterPro" id="IPR029030">
    <property type="entry name" value="Caspase-like_dom_sf"/>
</dbReference>
<dbReference type="GO" id="GO:0004197">
    <property type="term" value="F:cysteine-type endopeptidase activity"/>
    <property type="evidence" value="ECO:0007669"/>
    <property type="project" value="InterPro"/>
</dbReference>
<dbReference type="InterPro" id="IPR011600">
    <property type="entry name" value="Pept_C14_caspase"/>
</dbReference>
<accession>A0A165QUD9</accession>
<evidence type="ECO:0000256" key="3">
    <source>
        <dbReference type="ARBA" id="ARBA00022807"/>
    </source>
</evidence>
<evidence type="ECO:0000256" key="4">
    <source>
        <dbReference type="SAM" id="MobiDB-lite"/>
    </source>
</evidence>
<dbReference type="GO" id="GO:0006508">
    <property type="term" value="P:proteolysis"/>
    <property type="evidence" value="ECO:0007669"/>
    <property type="project" value="InterPro"/>
</dbReference>
<evidence type="ECO:0000313" key="6">
    <source>
        <dbReference type="EMBL" id="KZT69942.1"/>
    </source>
</evidence>
<dbReference type="SUPFAM" id="SSF52129">
    <property type="entry name" value="Caspase-like"/>
    <property type="match status" value="1"/>
</dbReference>
<evidence type="ECO:0000256" key="2">
    <source>
        <dbReference type="ARBA" id="ARBA00022703"/>
    </source>
</evidence>